<reference evidence="1 2" key="1">
    <citation type="submission" date="2018-09" db="EMBL/GenBank/DDBJ databases">
        <title>YIM PH 21725 draft genome.</title>
        <authorList>
            <person name="Miao C."/>
        </authorList>
    </citation>
    <scope>NUCLEOTIDE SEQUENCE [LARGE SCALE GENOMIC DNA]</scope>
    <source>
        <strain evidence="2">YIM PH21725</strain>
    </source>
</reference>
<dbReference type="Proteomes" id="UP000285112">
    <property type="component" value="Unassembled WGS sequence"/>
</dbReference>
<keyword evidence="2" id="KW-1185">Reference proteome</keyword>
<gene>
    <name evidence="1" type="ORF">D5S19_27975</name>
</gene>
<comment type="caution">
    <text evidence="1">The sequence shown here is derived from an EMBL/GenBank/DDBJ whole genome shotgun (WGS) entry which is preliminary data.</text>
</comment>
<dbReference type="AlphaFoldDB" id="A0A419HPK2"/>
<accession>A0A419HPK2</accession>
<organism evidence="1 2">
    <name type="scientific">Amycolatopsis panacis</name>
    <dbReference type="NCBI Taxonomy" id="2340917"/>
    <lineage>
        <taxon>Bacteria</taxon>
        <taxon>Bacillati</taxon>
        <taxon>Actinomycetota</taxon>
        <taxon>Actinomycetes</taxon>
        <taxon>Pseudonocardiales</taxon>
        <taxon>Pseudonocardiaceae</taxon>
        <taxon>Amycolatopsis</taxon>
    </lineage>
</organism>
<evidence type="ECO:0000313" key="1">
    <source>
        <dbReference type="EMBL" id="RJQ78313.1"/>
    </source>
</evidence>
<dbReference type="EMBL" id="QZFV01000131">
    <property type="protein sequence ID" value="RJQ78313.1"/>
    <property type="molecule type" value="Genomic_DNA"/>
</dbReference>
<evidence type="ECO:0000313" key="2">
    <source>
        <dbReference type="Proteomes" id="UP000285112"/>
    </source>
</evidence>
<sequence>MHDAARSVDDANRGDVDSFGVLLAQILAVPARITLTTVSDSLHGVAGDVTKTAASTKQAAERYAEQDAHFAAGLGKFDPEAAG</sequence>
<name>A0A419HPK2_9PSEU</name>
<protein>
    <submittedName>
        <fullName evidence="1">Uncharacterized protein</fullName>
    </submittedName>
</protein>
<proteinExistence type="predicted"/>